<protein>
    <submittedName>
        <fullName evidence="2">Uncharacterized protein</fullName>
    </submittedName>
</protein>
<proteinExistence type="predicted"/>
<feature type="compositionally biased region" description="Basic and acidic residues" evidence="1">
    <location>
        <begin position="82"/>
        <end position="95"/>
    </location>
</feature>
<evidence type="ECO:0000256" key="1">
    <source>
        <dbReference type="SAM" id="MobiDB-lite"/>
    </source>
</evidence>
<dbReference type="Proteomes" id="UP000823775">
    <property type="component" value="Unassembled WGS sequence"/>
</dbReference>
<feature type="region of interest" description="Disordered" evidence="1">
    <location>
        <begin position="76"/>
        <end position="95"/>
    </location>
</feature>
<sequence>RFKQYVLRDSTHGFPENILLEKFYTGLDPLTQSVANNVIGGCFIDKTGNRITTILDKIDRNNHAWHAGDSGVAKGQGLMLKTGEKGRHRNMEAPS</sequence>
<reference evidence="2 3" key="1">
    <citation type="journal article" date="2021" name="BMC Genomics">
        <title>Datura genome reveals duplications of psychoactive alkaloid biosynthetic genes and high mutation rate following tissue culture.</title>
        <authorList>
            <person name="Rajewski A."/>
            <person name="Carter-House D."/>
            <person name="Stajich J."/>
            <person name="Litt A."/>
        </authorList>
    </citation>
    <scope>NUCLEOTIDE SEQUENCE [LARGE SCALE GENOMIC DNA]</scope>
    <source>
        <strain evidence="2">AR-01</strain>
    </source>
</reference>
<feature type="non-terminal residue" evidence="2">
    <location>
        <position position="1"/>
    </location>
</feature>
<accession>A0ABS8VFV2</accession>
<dbReference type="EMBL" id="JACEIK010004288">
    <property type="protein sequence ID" value="MCD9644934.1"/>
    <property type="molecule type" value="Genomic_DNA"/>
</dbReference>
<keyword evidence="3" id="KW-1185">Reference proteome</keyword>
<evidence type="ECO:0000313" key="3">
    <source>
        <dbReference type="Proteomes" id="UP000823775"/>
    </source>
</evidence>
<evidence type="ECO:0000313" key="2">
    <source>
        <dbReference type="EMBL" id="MCD9644934.1"/>
    </source>
</evidence>
<organism evidence="2 3">
    <name type="scientific">Datura stramonium</name>
    <name type="common">Jimsonweed</name>
    <name type="synonym">Common thornapple</name>
    <dbReference type="NCBI Taxonomy" id="4076"/>
    <lineage>
        <taxon>Eukaryota</taxon>
        <taxon>Viridiplantae</taxon>
        <taxon>Streptophyta</taxon>
        <taxon>Embryophyta</taxon>
        <taxon>Tracheophyta</taxon>
        <taxon>Spermatophyta</taxon>
        <taxon>Magnoliopsida</taxon>
        <taxon>eudicotyledons</taxon>
        <taxon>Gunneridae</taxon>
        <taxon>Pentapetalae</taxon>
        <taxon>asterids</taxon>
        <taxon>lamiids</taxon>
        <taxon>Solanales</taxon>
        <taxon>Solanaceae</taxon>
        <taxon>Solanoideae</taxon>
        <taxon>Datureae</taxon>
        <taxon>Datura</taxon>
    </lineage>
</organism>
<gene>
    <name evidence="2" type="ORF">HAX54_033468</name>
</gene>
<comment type="caution">
    <text evidence="2">The sequence shown here is derived from an EMBL/GenBank/DDBJ whole genome shotgun (WGS) entry which is preliminary data.</text>
</comment>
<name>A0ABS8VFV2_DATST</name>